<dbReference type="Pfam" id="PF07690">
    <property type="entry name" value="MFS_1"/>
    <property type="match status" value="1"/>
</dbReference>
<feature type="transmembrane region" description="Helical" evidence="4">
    <location>
        <begin position="159"/>
        <end position="181"/>
    </location>
</feature>
<dbReference type="PANTHER" id="PTHR23523:SF2">
    <property type="entry name" value="2-NITROIMIDAZOLE TRANSPORTER"/>
    <property type="match status" value="1"/>
</dbReference>
<evidence type="ECO:0000313" key="6">
    <source>
        <dbReference type="EMBL" id="MBM6704696.1"/>
    </source>
</evidence>
<comment type="caution">
    <text evidence="6">The sequence shown here is derived from an EMBL/GenBank/DDBJ whole genome shotgun (WGS) entry which is preliminary data.</text>
</comment>
<dbReference type="Proteomes" id="UP000715095">
    <property type="component" value="Unassembled WGS sequence"/>
</dbReference>
<organism evidence="6 7">
    <name type="scientific">Sutterella massiliensis</name>
    <dbReference type="NCBI Taxonomy" id="1816689"/>
    <lineage>
        <taxon>Bacteria</taxon>
        <taxon>Pseudomonadati</taxon>
        <taxon>Pseudomonadota</taxon>
        <taxon>Betaproteobacteria</taxon>
        <taxon>Burkholderiales</taxon>
        <taxon>Sutterellaceae</taxon>
        <taxon>Sutterella</taxon>
    </lineage>
</organism>
<feature type="transmembrane region" description="Helical" evidence="4">
    <location>
        <begin position="241"/>
        <end position="260"/>
    </location>
</feature>
<dbReference type="InterPro" id="IPR052524">
    <property type="entry name" value="MFS_Cyanate_Porter"/>
</dbReference>
<keyword evidence="2 4" id="KW-1133">Transmembrane helix</keyword>
<dbReference type="InterPro" id="IPR011701">
    <property type="entry name" value="MFS"/>
</dbReference>
<feature type="transmembrane region" description="Helical" evidence="4">
    <location>
        <begin position="122"/>
        <end position="147"/>
    </location>
</feature>
<dbReference type="Gene3D" id="1.20.1250.20">
    <property type="entry name" value="MFS general substrate transporter like domains"/>
    <property type="match status" value="1"/>
</dbReference>
<name>A0ABS2DTQ0_9BURK</name>
<evidence type="ECO:0000256" key="2">
    <source>
        <dbReference type="ARBA" id="ARBA00022989"/>
    </source>
</evidence>
<feature type="transmembrane region" description="Helical" evidence="4">
    <location>
        <begin position="28"/>
        <end position="45"/>
    </location>
</feature>
<feature type="transmembrane region" description="Helical" evidence="4">
    <location>
        <begin position="280"/>
        <end position="300"/>
    </location>
</feature>
<dbReference type="PROSITE" id="PS50850">
    <property type="entry name" value="MFS"/>
    <property type="match status" value="1"/>
</dbReference>
<evidence type="ECO:0000259" key="5">
    <source>
        <dbReference type="PROSITE" id="PS50850"/>
    </source>
</evidence>
<feature type="transmembrane region" description="Helical" evidence="4">
    <location>
        <begin position="187"/>
        <end position="208"/>
    </location>
</feature>
<feature type="transmembrane region" description="Helical" evidence="4">
    <location>
        <begin position="98"/>
        <end position="116"/>
    </location>
</feature>
<feature type="transmembrane region" description="Helical" evidence="4">
    <location>
        <begin position="398"/>
        <end position="421"/>
    </location>
</feature>
<evidence type="ECO:0000256" key="1">
    <source>
        <dbReference type="ARBA" id="ARBA00022692"/>
    </source>
</evidence>
<feature type="transmembrane region" description="Helical" evidence="4">
    <location>
        <begin position="307"/>
        <end position="326"/>
    </location>
</feature>
<keyword evidence="7" id="KW-1185">Reference proteome</keyword>
<feature type="domain" description="Major facilitator superfamily (MFS) profile" evidence="5">
    <location>
        <begin position="29"/>
        <end position="424"/>
    </location>
</feature>
<dbReference type="InterPro" id="IPR020846">
    <property type="entry name" value="MFS_dom"/>
</dbReference>
<dbReference type="RefSeq" id="WP_205103896.1">
    <property type="nucleotide sequence ID" value="NZ_JACJJC010000016.1"/>
</dbReference>
<dbReference type="EMBL" id="JACJJC010000016">
    <property type="protein sequence ID" value="MBM6704696.1"/>
    <property type="molecule type" value="Genomic_DNA"/>
</dbReference>
<protein>
    <submittedName>
        <fullName evidence="6">MFS transporter</fullName>
    </submittedName>
</protein>
<reference evidence="6 7" key="1">
    <citation type="journal article" date="2021" name="Sci. Rep.">
        <title>The distribution of antibiotic resistance genes in chicken gut microbiota commensals.</title>
        <authorList>
            <person name="Juricova H."/>
            <person name="Matiasovicova J."/>
            <person name="Kubasova T."/>
            <person name="Cejkova D."/>
            <person name="Rychlik I."/>
        </authorList>
    </citation>
    <scope>NUCLEOTIDE SEQUENCE [LARGE SCALE GENOMIC DNA]</scope>
    <source>
        <strain evidence="6 7">An829</strain>
    </source>
</reference>
<evidence type="ECO:0000313" key="7">
    <source>
        <dbReference type="Proteomes" id="UP000715095"/>
    </source>
</evidence>
<dbReference type="InterPro" id="IPR036259">
    <property type="entry name" value="MFS_trans_sf"/>
</dbReference>
<evidence type="ECO:0000256" key="3">
    <source>
        <dbReference type="ARBA" id="ARBA00023136"/>
    </source>
</evidence>
<keyword evidence="3 4" id="KW-0472">Membrane</keyword>
<dbReference type="SUPFAM" id="SSF103473">
    <property type="entry name" value="MFS general substrate transporter"/>
    <property type="match status" value="1"/>
</dbReference>
<feature type="transmembrane region" description="Helical" evidence="4">
    <location>
        <begin position="367"/>
        <end position="392"/>
    </location>
</feature>
<gene>
    <name evidence="6" type="ORF">H6A60_09400</name>
</gene>
<sequence>MATRHAQARTATESADAAAGAGGDTARAALLFAAVFFFATLMMRGPVTSIGPVAEAIRATFGASYADYGILTAIPIAAFGFFSFFSPQIAEKLGLRRAVGAALAVLAAGALLRTAASLMAHWPAMLAATVFVGAGIALLNVYMTVVVKVNWPHKLGTMMGIYTGVIGLSGAVGGLTAAPFAEYFDTVAATMGFWAALSFSAAALWYGFSQVGDVLRAQRPAAGASARKVEREPLAALACKPMAWALTGVMGLQSLLIYTVSAWLPPYWASLGMSAQTTGVWLFVYLVSGLPASVFTARFMTLVKSDALAVTLLSAAYLAGLAGWIWGAEHAWAMLPGSVLAGASQGAMLSVAFLLMSKKSASDGQMLGISSLAQGVGYLGAGFGPVLFGALFEGFSSWMPAFAFVALVIVFWGVSGVLASLKKTID</sequence>
<feature type="transmembrane region" description="Helical" evidence="4">
    <location>
        <begin position="65"/>
        <end position="86"/>
    </location>
</feature>
<evidence type="ECO:0000256" key="4">
    <source>
        <dbReference type="SAM" id="Phobius"/>
    </source>
</evidence>
<feature type="transmembrane region" description="Helical" evidence="4">
    <location>
        <begin position="332"/>
        <end position="355"/>
    </location>
</feature>
<keyword evidence="1 4" id="KW-0812">Transmembrane</keyword>
<proteinExistence type="predicted"/>
<accession>A0ABS2DTQ0</accession>
<dbReference type="PANTHER" id="PTHR23523">
    <property type="match status" value="1"/>
</dbReference>